<feature type="binding site" evidence="8">
    <location>
        <position position="335"/>
    </location>
    <ligand>
        <name>S-methyl-5'-thioadenosine</name>
        <dbReference type="ChEBI" id="CHEBI:17509"/>
    </ligand>
</feature>
<dbReference type="NCBIfam" id="NF037959">
    <property type="entry name" value="MFS_SpdSyn"/>
    <property type="match status" value="1"/>
</dbReference>
<dbReference type="PROSITE" id="PS50850">
    <property type="entry name" value="MFS"/>
    <property type="match status" value="1"/>
</dbReference>
<dbReference type="GO" id="GO:0010487">
    <property type="term" value="F:thermospermine synthase activity"/>
    <property type="evidence" value="ECO:0007669"/>
    <property type="project" value="TreeGrafter"/>
</dbReference>
<keyword evidence="5 8" id="KW-0745">Spermidine biosynthesis</keyword>
<dbReference type="RefSeq" id="WP_138088424.1">
    <property type="nucleotide sequence ID" value="NZ_VAUV01000021.1"/>
</dbReference>
<dbReference type="GO" id="GO:0004766">
    <property type="term" value="F:spermidine synthase activity"/>
    <property type="evidence" value="ECO:0007669"/>
    <property type="project" value="UniProtKB-UniRule"/>
</dbReference>
<reference evidence="12 13" key="1">
    <citation type="submission" date="2019-05" db="EMBL/GenBank/DDBJ databases">
        <title>Verrucobacter flavum gen. nov., sp. nov. a new member of the family Verrucomicrobiaceae.</title>
        <authorList>
            <person name="Szuroczki S."/>
            <person name="Abbaszade G."/>
            <person name="Szabo A."/>
            <person name="Felfoldi T."/>
            <person name="Schumann P."/>
            <person name="Boka K."/>
            <person name="Keki Z."/>
            <person name="Toumi M."/>
            <person name="Toth E."/>
        </authorList>
    </citation>
    <scope>NUCLEOTIDE SEQUENCE [LARGE SCALE GENOMIC DNA]</scope>
    <source>
        <strain evidence="12 13">MG-N-17</strain>
    </source>
</reference>
<feature type="transmembrane region" description="Helical" evidence="8">
    <location>
        <begin position="54"/>
        <end position="75"/>
    </location>
</feature>
<dbReference type="EC" id="2.5.1.16" evidence="8"/>
<feature type="transmembrane region" description="Helical" evidence="8">
    <location>
        <begin position="119"/>
        <end position="145"/>
    </location>
</feature>
<comment type="caution">
    <text evidence="8">Lacks conserved residue(s) required for the propagation of feature annotation.</text>
</comment>
<dbReference type="Pfam" id="PF07690">
    <property type="entry name" value="MFS_1"/>
    <property type="match status" value="1"/>
</dbReference>
<keyword evidence="3 8" id="KW-0812">Transmembrane</keyword>
<dbReference type="GO" id="GO:0022857">
    <property type="term" value="F:transmembrane transporter activity"/>
    <property type="evidence" value="ECO:0007669"/>
    <property type="project" value="InterPro"/>
</dbReference>
<evidence type="ECO:0000256" key="8">
    <source>
        <dbReference type="HAMAP-Rule" id="MF_00198"/>
    </source>
</evidence>
<keyword evidence="13" id="KW-1185">Reference proteome</keyword>
<evidence type="ECO:0000256" key="7">
    <source>
        <dbReference type="ARBA" id="ARBA00023136"/>
    </source>
</evidence>
<gene>
    <name evidence="8" type="primary">speE</name>
    <name evidence="12" type="ORF">FEM03_21775</name>
</gene>
<feature type="binding site" evidence="8">
    <location>
        <position position="389"/>
    </location>
    <ligand>
        <name>S-methyl-5'-thioadenosine</name>
        <dbReference type="ChEBI" id="CHEBI:17509"/>
    </ligand>
</feature>
<dbReference type="Proteomes" id="UP000306196">
    <property type="component" value="Unassembled WGS sequence"/>
</dbReference>
<dbReference type="CDD" id="cd06174">
    <property type="entry name" value="MFS"/>
    <property type="match status" value="1"/>
</dbReference>
<feature type="transmembrane region" description="Helical" evidence="8">
    <location>
        <begin position="21"/>
        <end position="42"/>
    </location>
</feature>
<dbReference type="PROSITE" id="PS51006">
    <property type="entry name" value="PABS_2"/>
    <property type="match status" value="1"/>
</dbReference>
<feature type="domain" description="Major facilitator superfamily (MFS) profile" evidence="10">
    <location>
        <begin position="1"/>
        <end position="215"/>
    </location>
</feature>
<feature type="domain" description="PABS" evidence="11">
    <location>
        <begin position="224"/>
        <end position="462"/>
    </location>
</feature>
<keyword evidence="7 8" id="KW-0472">Membrane</keyword>
<dbReference type="Gene3D" id="1.20.1250.20">
    <property type="entry name" value="MFS general substrate transporter like domains"/>
    <property type="match status" value="1"/>
</dbReference>
<dbReference type="SUPFAM" id="SSF53335">
    <property type="entry name" value="S-adenosyl-L-methionine-dependent methyltransferases"/>
    <property type="match status" value="1"/>
</dbReference>
<evidence type="ECO:0000256" key="4">
    <source>
        <dbReference type="ARBA" id="ARBA00022989"/>
    </source>
</evidence>
<protein>
    <recommendedName>
        <fullName evidence="8">Polyamine aminopropyltransferase</fullName>
    </recommendedName>
    <alternativeName>
        <fullName evidence="8">Putrescine aminopropyltransferase</fullName>
        <shortName evidence="8">PAPT</shortName>
    </alternativeName>
    <alternativeName>
        <fullName evidence="8">Spermidine synthase</fullName>
        <shortName evidence="8">SPDS</shortName>
        <shortName evidence="8">SPDSY</shortName>
        <ecNumber evidence="8">2.5.1.16</ecNumber>
    </alternativeName>
</protein>
<evidence type="ECO:0000313" key="12">
    <source>
        <dbReference type="EMBL" id="TLD68670.1"/>
    </source>
</evidence>
<keyword evidence="4 8" id="KW-1133">Transmembrane helix</keyword>
<dbReference type="PANTHER" id="PTHR43317:SF1">
    <property type="entry name" value="THERMOSPERMINE SYNTHASE ACAULIS5"/>
    <property type="match status" value="1"/>
</dbReference>
<dbReference type="InterPro" id="IPR011701">
    <property type="entry name" value="MFS"/>
</dbReference>
<feature type="transmembrane region" description="Helical" evidence="8">
    <location>
        <begin position="191"/>
        <end position="211"/>
    </location>
</feature>
<feature type="transmembrane region" description="Helical" evidence="8">
    <location>
        <begin position="87"/>
        <end position="107"/>
    </location>
</feature>
<comment type="pathway">
    <text evidence="8">Amine and polyamine biosynthesis; spermidine biosynthesis; spermidine from putrescine: step 1/1.</text>
</comment>
<dbReference type="InterPro" id="IPR030374">
    <property type="entry name" value="PABS"/>
</dbReference>
<evidence type="ECO:0000259" key="11">
    <source>
        <dbReference type="PROSITE" id="PS51006"/>
    </source>
</evidence>
<dbReference type="PANTHER" id="PTHR43317">
    <property type="entry name" value="THERMOSPERMINE SYNTHASE ACAULIS5"/>
    <property type="match status" value="1"/>
</dbReference>
<dbReference type="CDD" id="cd02440">
    <property type="entry name" value="AdoMet_MTases"/>
    <property type="match status" value="1"/>
</dbReference>
<comment type="similarity">
    <text evidence="1 8">Belongs to the spermidine/spermine synthase family.</text>
</comment>
<dbReference type="OrthoDB" id="178643at2"/>
<feature type="transmembrane region" description="Helical" evidence="8">
    <location>
        <begin position="157"/>
        <end position="185"/>
    </location>
</feature>
<dbReference type="SUPFAM" id="SSF103473">
    <property type="entry name" value="MFS general substrate transporter"/>
    <property type="match status" value="1"/>
</dbReference>
<organism evidence="12 13">
    <name type="scientific">Phragmitibacter flavus</name>
    <dbReference type="NCBI Taxonomy" id="2576071"/>
    <lineage>
        <taxon>Bacteria</taxon>
        <taxon>Pseudomonadati</taxon>
        <taxon>Verrucomicrobiota</taxon>
        <taxon>Verrucomicrobiia</taxon>
        <taxon>Verrucomicrobiales</taxon>
        <taxon>Verrucomicrobiaceae</taxon>
        <taxon>Phragmitibacter</taxon>
    </lineage>
</organism>
<dbReference type="InterPro" id="IPR001045">
    <property type="entry name" value="Spermi_synthase"/>
</dbReference>
<dbReference type="UniPathway" id="UPA00248">
    <property type="reaction ID" value="UER00314"/>
</dbReference>
<accession>A0A5R8K8Q2</accession>
<sequence length="517" mass="55726">MAKSKPAAPATETTLVPTPQRALLGLINFCAGAAIMIIEITANRLLAPYFGNSIYTWTALIGVVLIALSVGSVLGGHLADKTTRPDLLGWLLAGAAASTFIIPPIGFLLGPAMSNGGLIAGPIFISLFMFTIPGILLGAVSPASIRFYAQASGEGHVGAAAGIIGMLGSLGSFIGTFLCGFVLLSLFGVKAIFIGSGITLALLALLAFWMAGRLRQNLPKHAAATAVTLTLCLFASEKADAAVIHQQESFYHRIRVKEEPMNGRPARALYLDSTLEGGIYTQHPGLPLNYQNYWRLVQLNSDLKVQRALFIGAGAFGMPAEVSQISPETHADVAEIDPAVVEVGRQYFNLNNFPRVHAHATDGRRFLQTTPHSYDLIFGDAYNGIRHIPAHLVTREFFQDAQKRLTADGVFMMNLISAAEGPKAELLTDILATVRSVFPHVEVFQTGGPLTQAQNLILVASNKDWKPWVENTIHVPGSIESRFLNQRLRPHQLPANGRALTDDFNPIDAIIARQLLR</sequence>
<comment type="catalytic activity">
    <reaction evidence="8">
        <text>S-adenosyl 3-(methylsulfanyl)propylamine + putrescine = S-methyl-5'-thioadenosine + spermidine + H(+)</text>
        <dbReference type="Rhea" id="RHEA:12721"/>
        <dbReference type="ChEBI" id="CHEBI:15378"/>
        <dbReference type="ChEBI" id="CHEBI:17509"/>
        <dbReference type="ChEBI" id="CHEBI:57443"/>
        <dbReference type="ChEBI" id="CHEBI:57834"/>
        <dbReference type="ChEBI" id="CHEBI:326268"/>
        <dbReference type="EC" id="2.5.1.16"/>
    </reaction>
</comment>
<proteinExistence type="inferred from homology"/>
<comment type="caution">
    <text evidence="12">The sequence shown here is derived from an EMBL/GenBank/DDBJ whole genome shotgun (WGS) entry which is preliminary data.</text>
</comment>
<evidence type="ECO:0000256" key="1">
    <source>
        <dbReference type="ARBA" id="ARBA00007867"/>
    </source>
</evidence>
<dbReference type="AlphaFoldDB" id="A0A5R8K8Q2"/>
<dbReference type="EMBL" id="VAUV01000021">
    <property type="protein sequence ID" value="TLD68670.1"/>
    <property type="molecule type" value="Genomic_DNA"/>
</dbReference>
<dbReference type="GO" id="GO:0005886">
    <property type="term" value="C:plasma membrane"/>
    <property type="evidence" value="ECO:0007669"/>
    <property type="project" value="UniProtKB-SubCell"/>
</dbReference>
<evidence type="ECO:0000259" key="10">
    <source>
        <dbReference type="PROSITE" id="PS50850"/>
    </source>
</evidence>
<dbReference type="InterPro" id="IPR036259">
    <property type="entry name" value="MFS_trans_sf"/>
</dbReference>
<dbReference type="HAMAP" id="MF_00198">
    <property type="entry name" value="Spermidine_synth"/>
    <property type="match status" value="1"/>
</dbReference>
<evidence type="ECO:0000256" key="3">
    <source>
        <dbReference type="ARBA" id="ARBA00022692"/>
    </source>
</evidence>
<dbReference type="InterPro" id="IPR020846">
    <property type="entry name" value="MFS_dom"/>
</dbReference>
<dbReference type="Pfam" id="PF01564">
    <property type="entry name" value="Spermine_synth"/>
    <property type="match status" value="1"/>
</dbReference>
<evidence type="ECO:0000256" key="9">
    <source>
        <dbReference type="PROSITE-ProRule" id="PRU00354"/>
    </source>
</evidence>
<evidence type="ECO:0000313" key="13">
    <source>
        <dbReference type="Proteomes" id="UP000306196"/>
    </source>
</evidence>
<evidence type="ECO:0000256" key="6">
    <source>
        <dbReference type="ARBA" id="ARBA00023115"/>
    </source>
</evidence>
<dbReference type="Gene3D" id="3.40.50.150">
    <property type="entry name" value="Vaccinia Virus protein VP39"/>
    <property type="match status" value="1"/>
</dbReference>
<name>A0A5R8K8Q2_9BACT</name>
<keyword evidence="8" id="KW-1003">Cell membrane</keyword>
<keyword evidence="2 8" id="KW-0808">Transferase</keyword>
<comment type="subcellular location">
    <subcellularLocation>
        <location evidence="8">Cell membrane</location>
        <topology evidence="8">Multi-pass membrane protein</topology>
    </subcellularLocation>
</comment>
<evidence type="ECO:0000256" key="2">
    <source>
        <dbReference type="ARBA" id="ARBA00022679"/>
    </source>
</evidence>
<comment type="subunit">
    <text evidence="8">Homodimer or homotetramer.</text>
</comment>
<feature type="binding site" evidence="8">
    <location>
        <begin position="362"/>
        <end position="363"/>
    </location>
    <ligand>
        <name>S-methyl-5'-thioadenosine</name>
        <dbReference type="ChEBI" id="CHEBI:17509"/>
    </ligand>
</feature>
<dbReference type="InterPro" id="IPR029063">
    <property type="entry name" value="SAM-dependent_MTases_sf"/>
</dbReference>
<dbReference type="GO" id="GO:0008295">
    <property type="term" value="P:spermidine biosynthetic process"/>
    <property type="evidence" value="ECO:0007669"/>
    <property type="project" value="UniProtKB-UniRule"/>
</dbReference>
<keyword evidence="6 8" id="KW-0620">Polyamine biosynthesis</keyword>
<comment type="function">
    <text evidence="8">Catalyzes the irreversible transfer of a propylamine group from the amino donor S-adenosylmethioninamine (decarboxy-AdoMet) to putrescine (1,4-diaminobutane) to yield spermidine.</text>
</comment>
<evidence type="ECO:0000256" key="5">
    <source>
        <dbReference type="ARBA" id="ARBA00023066"/>
    </source>
</evidence>
<feature type="active site" description="Proton acceptor" evidence="8 9">
    <location>
        <position position="380"/>
    </location>
</feature>